<gene>
    <name evidence="2" type="ORF">GQ55_9G009100</name>
</gene>
<feature type="region of interest" description="Disordered" evidence="1">
    <location>
        <begin position="1"/>
        <end position="98"/>
    </location>
</feature>
<evidence type="ECO:0000313" key="2">
    <source>
        <dbReference type="EMBL" id="PUZ36053.1"/>
    </source>
</evidence>
<reference evidence="2 3" key="1">
    <citation type="submission" date="2018-04" db="EMBL/GenBank/DDBJ databases">
        <title>WGS assembly of Panicum hallii var. hallii HAL2.</title>
        <authorList>
            <person name="Lovell J."/>
            <person name="Jenkins J."/>
            <person name="Lowry D."/>
            <person name="Mamidi S."/>
            <person name="Sreedasyam A."/>
            <person name="Weng X."/>
            <person name="Barry K."/>
            <person name="Bonette J."/>
            <person name="Campitelli B."/>
            <person name="Daum C."/>
            <person name="Gordon S."/>
            <person name="Gould B."/>
            <person name="Lipzen A."/>
            <person name="MacQueen A."/>
            <person name="Palacio-Mejia J."/>
            <person name="Plott C."/>
            <person name="Shakirov E."/>
            <person name="Shu S."/>
            <person name="Yoshinaga Y."/>
            <person name="Zane M."/>
            <person name="Rokhsar D."/>
            <person name="Grimwood J."/>
            <person name="Schmutz J."/>
            <person name="Juenger T."/>
        </authorList>
    </citation>
    <scope>NUCLEOTIDE SEQUENCE [LARGE SCALE GENOMIC DNA]</scope>
    <source>
        <strain evidence="3">cv. HAL2</strain>
    </source>
</reference>
<name>A0A2T7BYI0_9POAL</name>
<protein>
    <submittedName>
        <fullName evidence="2">Uncharacterized protein</fullName>
    </submittedName>
</protein>
<accession>A0A2T7BYI0</accession>
<sequence length="300" mass="31883">MPLLVGSHKGSPHPNKTAAARRFPKFSSHTTRDTNRSPTLPFHQSHPKTLAGGGGGQADRRAMPPPQFPSDRARPRPGDSSVPAVKRAPPASLSAAASAKIALRASAPDLSALSAARPRPPPSAAAAKLVASPPDRKPVRPMPPPPPQHRGLAPHGARPRPPSTPAKNNGAQQPRGTPVPSVPRRPAPHDGGPGKPASFMAPRGAQTVRPARRLAPGTAVYVRTEFRPRNINCRILLWLPARVVSASDAYHLTVKYAADLNDMFAGKIVSKPVDHIRVAPHRTAARADQRKPETKRHALS</sequence>
<organism evidence="2 3">
    <name type="scientific">Panicum hallii var. hallii</name>
    <dbReference type="NCBI Taxonomy" id="1504633"/>
    <lineage>
        <taxon>Eukaryota</taxon>
        <taxon>Viridiplantae</taxon>
        <taxon>Streptophyta</taxon>
        <taxon>Embryophyta</taxon>
        <taxon>Tracheophyta</taxon>
        <taxon>Spermatophyta</taxon>
        <taxon>Magnoliopsida</taxon>
        <taxon>Liliopsida</taxon>
        <taxon>Poales</taxon>
        <taxon>Poaceae</taxon>
        <taxon>PACMAD clade</taxon>
        <taxon>Panicoideae</taxon>
        <taxon>Panicodae</taxon>
        <taxon>Paniceae</taxon>
        <taxon>Panicinae</taxon>
        <taxon>Panicum</taxon>
        <taxon>Panicum sect. Panicum</taxon>
    </lineage>
</organism>
<evidence type="ECO:0000313" key="3">
    <source>
        <dbReference type="Proteomes" id="UP000244336"/>
    </source>
</evidence>
<dbReference type="Gramene" id="PUZ36053">
    <property type="protein sequence ID" value="PUZ36053"/>
    <property type="gene ID" value="GQ55_9G009100"/>
</dbReference>
<feature type="region of interest" description="Disordered" evidence="1">
    <location>
        <begin position="112"/>
        <end position="211"/>
    </location>
</feature>
<feature type="compositionally biased region" description="Basic and acidic residues" evidence="1">
    <location>
        <begin position="285"/>
        <end position="300"/>
    </location>
</feature>
<feature type="compositionally biased region" description="Low complexity" evidence="1">
    <location>
        <begin position="86"/>
        <end position="98"/>
    </location>
</feature>
<dbReference type="STRING" id="1504633.A0A2T7BYI0"/>
<dbReference type="AlphaFoldDB" id="A0A2T7BYI0"/>
<keyword evidence="3" id="KW-1185">Reference proteome</keyword>
<proteinExistence type="predicted"/>
<dbReference type="EMBL" id="CM009757">
    <property type="protein sequence ID" value="PUZ36053.1"/>
    <property type="molecule type" value="Genomic_DNA"/>
</dbReference>
<evidence type="ECO:0000256" key="1">
    <source>
        <dbReference type="SAM" id="MobiDB-lite"/>
    </source>
</evidence>
<feature type="region of interest" description="Disordered" evidence="1">
    <location>
        <begin position="281"/>
        <end position="300"/>
    </location>
</feature>
<dbReference type="OrthoDB" id="696002at2759"/>
<feature type="compositionally biased region" description="Polar residues" evidence="1">
    <location>
        <begin position="165"/>
        <end position="175"/>
    </location>
</feature>
<dbReference type="Proteomes" id="UP000244336">
    <property type="component" value="Chromosome 9"/>
</dbReference>